<sequence>MACSAAPSQDSPRLMLPSGKLLALDVIHGRVTYCRVSQDFSIYIQPSLTGKFRPAVHIDFCKTCGANGRRKGSLSGLSIMRPSNSAAAQCQCLTADPNIPIIA</sequence>
<dbReference type="Proteomes" id="UP000325081">
    <property type="component" value="Unassembled WGS sequence"/>
</dbReference>
<evidence type="ECO:0000313" key="1">
    <source>
        <dbReference type="EMBL" id="GER54778.1"/>
    </source>
</evidence>
<gene>
    <name evidence="1" type="ORF">STAS_32410</name>
</gene>
<protein>
    <submittedName>
        <fullName evidence="1">Alanine dehydrogenase</fullName>
    </submittedName>
</protein>
<proteinExistence type="predicted"/>
<reference evidence="2" key="1">
    <citation type="journal article" date="2019" name="Curr. Biol.">
        <title>Genome Sequence of Striga asiatica Provides Insight into the Evolution of Plant Parasitism.</title>
        <authorList>
            <person name="Yoshida S."/>
            <person name="Kim S."/>
            <person name="Wafula E.K."/>
            <person name="Tanskanen J."/>
            <person name="Kim Y.M."/>
            <person name="Honaas L."/>
            <person name="Yang Z."/>
            <person name="Spallek T."/>
            <person name="Conn C.E."/>
            <person name="Ichihashi Y."/>
            <person name="Cheong K."/>
            <person name="Cui S."/>
            <person name="Der J.P."/>
            <person name="Gundlach H."/>
            <person name="Jiao Y."/>
            <person name="Hori C."/>
            <person name="Ishida J.K."/>
            <person name="Kasahara H."/>
            <person name="Kiba T."/>
            <person name="Kim M.S."/>
            <person name="Koo N."/>
            <person name="Laohavisit A."/>
            <person name="Lee Y.H."/>
            <person name="Lumba S."/>
            <person name="McCourt P."/>
            <person name="Mortimer J.C."/>
            <person name="Mutuku J.M."/>
            <person name="Nomura T."/>
            <person name="Sasaki-Sekimoto Y."/>
            <person name="Seto Y."/>
            <person name="Wang Y."/>
            <person name="Wakatake T."/>
            <person name="Sakakibara H."/>
            <person name="Demura T."/>
            <person name="Yamaguchi S."/>
            <person name="Yoneyama K."/>
            <person name="Manabe R.I."/>
            <person name="Nelson D.C."/>
            <person name="Schulman A.H."/>
            <person name="Timko M.P."/>
            <person name="dePamphilis C.W."/>
            <person name="Choi D."/>
            <person name="Shirasu K."/>
        </authorList>
    </citation>
    <scope>NUCLEOTIDE SEQUENCE [LARGE SCALE GENOMIC DNA]</scope>
    <source>
        <strain evidence="2">cv. UVA1</strain>
    </source>
</reference>
<evidence type="ECO:0000313" key="2">
    <source>
        <dbReference type="Proteomes" id="UP000325081"/>
    </source>
</evidence>
<keyword evidence="2" id="KW-1185">Reference proteome</keyword>
<dbReference type="EMBL" id="BKCP01011514">
    <property type="protein sequence ID" value="GER54778.1"/>
    <property type="molecule type" value="Genomic_DNA"/>
</dbReference>
<dbReference type="AlphaFoldDB" id="A0A5A7RBI2"/>
<organism evidence="1 2">
    <name type="scientific">Striga asiatica</name>
    <name type="common">Asiatic witchweed</name>
    <name type="synonym">Buchnera asiatica</name>
    <dbReference type="NCBI Taxonomy" id="4170"/>
    <lineage>
        <taxon>Eukaryota</taxon>
        <taxon>Viridiplantae</taxon>
        <taxon>Streptophyta</taxon>
        <taxon>Embryophyta</taxon>
        <taxon>Tracheophyta</taxon>
        <taxon>Spermatophyta</taxon>
        <taxon>Magnoliopsida</taxon>
        <taxon>eudicotyledons</taxon>
        <taxon>Gunneridae</taxon>
        <taxon>Pentapetalae</taxon>
        <taxon>asterids</taxon>
        <taxon>lamiids</taxon>
        <taxon>Lamiales</taxon>
        <taxon>Orobanchaceae</taxon>
        <taxon>Buchnereae</taxon>
        <taxon>Striga</taxon>
    </lineage>
</organism>
<name>A0A5A7RBI2_STRAF</name>
<accession>A0A5A7RBI2</accession>
<comment type="caution">
    <text evidence="1">The sequence shown here is derived from an EMBL/GenBank/DDBJ whole genome shotgun (WGS) entry which is preliminary data.</text>
</comment>